<evidence type="ECO:0000313" key="1">
    <source>
        <dbReference type="EMBL" id="RAI62168.1"/>
    </source>
</evidence>
<evidence type="ECO:0008006" key="3">
    <source>
        <dbReference type="Google" id="ProtNLM"/>
    </source>
</evidence>
<protein>
    <recommendedName>
        <fullName evidence="3">Phosphatidylinositol diacylglycerol-lyase</fullName>
    </recommendedName>
</protein>
<name>A0A327MQ41_PSEFL</name>
<dbReference type="GO" id="GO:0008081">
    <property type="term" value="F:phosphoric diester hydrolase activity"/>
    <property type="evidence" value="ECO:0007669"/>
    <property type="project" value="InterPro"/>
</dbReference>
<gene>
    <name evidence="1" type="ORF">DOZ80_31235</name>
</gene>
<dbReference type="InterPro" id="IPR051057">
    <property type="entry name" value="PI-PLC_domain"/>
</dbReference>
<comment type="caution">
    <text evidence="1">The sequence shown here is derived from an EMBL/GenBank/DDBJ whole genome shotgun (WGS) entry which is preliminary data.</text>
</comment>
<dbReference type="PANTHER" id="PTHR13593">
    <property type="match status" value="1"/>
</dbReference>
<dbReference type="SUPFAM" id="SSF51695">
    <property type="entry name" value="PLC-like phosphodiesterases"/>
    <property type="match status" value="1"/>
</dbReference>
<organism evidence="1 2">
    <name type="scientific">Pseudomonas fluorescens</name>
    <dbReference type="NCBI Taxonomy" id="294"/>
    <lineage>
        <taxon>Bacteria</taxon>
        <taxon>Pseudomonadati</taxon>
        <taxon>Pseudomonadota</taxon>
        <taxon>Gammaproteobacteria</taxon>
        <taxon>Pseudomonadales</taxon>
        <taxon>Pseudomonadaceae</taxon>
        <taxon>Pseudomonas</taxon>
    </lineage>
</organism>
<dbReference type="Gene3D" id="3.20.20.190">
    <property type="entry name" value="Phosphatidylinositol (PI) phosphodiesterase"/>
    <property type="match status" value="1"/>
</dbReference>
<dbReference type="RefSeq" id="WP_111289443.1">
    <property type="nucleotide sequence ID" value="NZ_QLIN01000027.1"/>
</dbReference>
<dbReference type="InterPro" id="IPR017946">
    <property type="entry name" value="PLC-like_Pdiesterase_TIM-brl"/>
</dbReference>
<dbReference type="GO" id="GO:0006629">
    <property type="term" value="P:lipid metabolic process"/>
    <property type="evidence" value="ECO:0007669"/>
    <property type="project" value="InterPro"/>
</dbReference>
<dbReference type="Proteomes" id="UP000249493">
    <property type="component" value="Unassembled WGS sequence"/>
</dbReference>
<evidence type="ECO:0000313" key="2">
    <source>
        <dbReference type="Proteomes" id="UP000249493"/>
    </source>
</evidence>
<proteinExistence type="predicted"/>
<accession>A0A327MQ41</accession>
<sequence>MNIYPGISGSISNNAWMTSIYEKIKNMRVHQLALPSAHNSGVDRGSVDPIGGHWAACQDNIFLTQLNQGARVLDLRIVDNSYNKDIGGSKIPRYKFTELFQCNHVLNGRNFDQCISAVHSFAENNRDELVILDIHRFDTGRNLKNSLERFKNKLNQLNHLLISPAASQLTLAEIKRNYPNKNVIICWNGGAYWNNIRHLWTGKNLTSQADLESFIVNTARKQVSTSAMTSLSATVYGPTAGPVRLKRDARVWTEVFHPQHQVFNIVNADFFQDTGIVEQCIALNLARSDQ</sequence>
<reference evidence="1 2" key="1">
    <citation type="submission" date="2018-06" db="EMBL/GenBank/DDBJ databases">
        <authorList>
            <person name="Zhirakovskaya E."/>
        </authorList>
    </citation>
    <scope>NUCLEOTIDE SEQUENCE [LARGE SCALE GENOMIC DNA]</scope>
    <source>
        <strain evidence="1 2">LY3</strain>
    </source>
</reference>
<dbReference type="PANTHER" id="PTHR13593:SF113">
    <property type="entry name" value="SI:DKEY-266F7.9"/>
    <property type="match status" value="1"/>
</dbReference>
<dbReference type="AlphaFoldDB" id="A0A327MQ41"/>
<dbReference type="EMBL" id="QLIN01000027">
    <property type="protein sequence ID" value="RAI62168.1"/>
    <property type="molecule type" value="Genomic_DNA"/>
</dbReference>